<accession>A0AAV4A6A3</accession>
<evidence type="ECO:0000313" key="1">
    <source>
        <dbReference type="EMBL" id="GFO03801.1"/>
    </source>
</evidence>
<evidence type="ECO:0000313" key="2">
    <source>
        <dbReference type="Proteomes" id="UP000735302"/>
    </source>
</evidence>
<dbReference type="AlphaFoldDB" id="A0AAV4A6A3"/>
<dbReference type="EMBL" id="BLXT01003731">
    <property type="protein sequence ID" value="GFO03801.1"/>
    <property type="molecule type" value="Genomic_DNA"/>
</dbReference>
<proteinExistence type="predicted"/>
<sequence>MSNEKHAVPRRAKSVTLMVMEGPGTCGTCFQGISRSHASSKYQATRSRVLIVFGIRHFGVVCHCFPRRLYFGRVLRNLATLLELGGHRGQ</sequence>
<organism evidence="1 2">
    <name type="scientific">Plakobranchus ocellatus</name>
    <dbReference type="NCBI Taxonomy" id="259542"/>
    <lineage>
        <taxon>Eukaryota</taxon>
        <taxon>Metazoa</taxon>
        <taxon>Spiralia</taxon>
        <taxon>Lophotrochozoa</taxon>
        <taxon>Mollusca</taxon>
        <taxon>Gastropoda</taxon>
        <taxon>Heterobranchia</taxon>
        <taxon>Euthyneura</taxon>
        <taxon>Panpulmonata</taxon>
        <taxon>Sacoglossa</taxon>
        <taxon>Placobranchoidea</taxon>
        <taxon>Plakobranchidae</taxon>
        <taxon>Plakobranchus</taxon>
    </lineage>
</organism>
<name>A0AAV4A6A3_9GAST</name>
<reference evidence="1 2" key="1">
    <citation type="journal article" date="2021" name="Elife">
        <title>Chloroplast acquisition without the gene transfer in kleptoplastic sea slugs, Plakobranchus ocellatus.</title>
        <authorList>
            <person name="Maeda T."/>
            <person name="Takahashi S."/>
            <person name="Yoshida T."/>
            <person name="Shimamura S."/>
            <person name="Takaki Y."/>
            <person name="Nagai Y."/>
            <person name="Toyoda A."/>
            <person name="Suzuki Y."/>
            <person name="Arimoto A."/>
            <person name="Ishii H."/>
            <person name="Satoh N."/>
            <person name="Nishiyama T."/>
            <person name="Hasebe M."/>
            <person name="Maruyama T."/>
            <person name="Minagawa J."/>
            <person name="Obokata J."/>
            <person name="Shigenobu S."/>
        </authorList>
    </citation>
    <scope>NUCLEOTIDE SEQUENCE [LARGE SCALE GENOMIC DNA]</scope>
</reference>
<protein>
    <submittedName>
        <fullName evidence="1">Uncharacterized protein</fullName>
    </submittedName>
</protein>
<gene>
    <name evidence="1" type="ORF">PoB_003030600</name>
</gene>
<comment type="caution">
    <text evidence="1">The sequence shown here is derived from an EMBL/GenBank/DDBJ whole genome shotgun (WGS) entry which is preliminary data.</text>
</comment>
<dbReference type="Proteomes" id="UP000735302">
    <property type="component" value="Unassembled WGS sequence"/>
</dbReference>
<keyword evidence="2" id="KW-1185">Reference proteome</keyword>